<dbReference type="GO" id="GO:0044423">
    <property type="term" value="C:virion component"/>
    <property type="evidence" value="ECO:0007669"/>
    <property type="project" value="UniProtKB-KW"/>
</dbReference>
<name>A0A221LFE0_9TOMB</name>
<dbReference type="EMBL" id="MF189981">
    <property type="protein sequence ID" value="ASM94001.1"/>
    <property type="molecule type" value="Genomic_RNA"/>
</dbReference>
<evidence type="ECO:0000256" key="1">
    <source>
        <dbReference type="ARBA" id="ARBA00004328"/>
    </source>
</evidence>
<dbReference type="InterPro" id="IPR024292">
    <property type="entry name" value="Nodavirus_capsid"/>
</dbReference>
<dbReference type="InterPro" id="IPR029053">
    <property type="entry name" value="Viral_coat"/>
</dbReference>
<dbReference type="Pfam" id="PF11729">
    <property type="entry name" value="Capsid-VNN"/>
    <property type="match status" value="1"/>
</dbReference>
<accession>A0A221LFE0</accession>
<protein>
    <submittedName>
        <fullName evidence="4">Putative capsid</fullName>
    </submittedName>
</protein>
<organism evidence="4">
    <name type="scientific">Caledonia beadlet anemone tombus-like virus 1</name>
    <dbReference type="NCBI Taxonomy" id="2021906"/>
    <lineage>
        <taxon>Viruses</taxon>
        <taxon>Riboviria</taxon>
        <taxon>Orthornavirae</taxon>
        <taxon>Kitrinoviricota</taxon>
        <taxon>Tolucaviricetes</taxon>
        <taxon>Tolivirales</taxon>
        <taxon>Tombusviridae</taxon>
    </lineage>
</organism>
<proteinExistence type="predicted"/>
<reference evidence="4" key="1">
    <citation type="submission" date="2017-05" db="EMBL/GenBank/DDBJ databases">
        <title>New viruses from a metagenomic survey of invertebrates and Fucus.</title>
        <authorList>
            <person name="Waldron F.M."/>
            <person name="Obbard D.J."/>
        </authorList>
    </citation>
    <scope>NUCLEOTIDE SEQUENCE</scope>
    <source>
        <strain evidence="4">D78</strain>
    </source>
</reference>
<evidence type="ECO:0000256" key="2">
    <source>
        <dbReference type="ARBA" id="ARBA00022844"/>
    </source>
</evidence>
<keyword evidence="2" id="KW-0946">Virion</keyword>
<dbReference type="Gene3D" id="2.60.120.20">
    <property type="match status" value="1"/>
</dbReference>
<evidence type="ECO:0000313" key="4">
    <source>
        <dbReference type="EMBL" id="ASM94001.1"/>
    </source>
</evidence>
<evidence type="ECO:0000256" key="3">
    <source>
        <dbReference type="SAM" id="MobiDB-lite"/>
    </source>
</evidence>
<comment type="subcellular location">
    <subcellularLocation>
        <location evidence="1">Virion</location>
    </subcellularLocation>
</comment>
<feature type="compositionally biased region" description="Low complexity" evidence="3">
    <location>
        <begin position="1"/>
        <end position="12"/>
    </location>
</feature>
<sequence>MSNRSRNGGRSRIPAPVNGGANRSKRNYTPTVRANGQARTPLLPVGVNNMATMPKASQDYVVRGEEVAAIINVPAGSTPGQIIYNQRITPLTVRRLGILSGAWQRIDWKQASLHLVALNGSLVQSGYTMGWVEDPELSIPVNSSDIIPFLTALRSTTVRQAWVESESGVQVATQDKPEMYTQPGSDVRRYSPGRLVVAVAGDVATAATFQLMLRYNVRLYVPLALTASANPETDGYTAITPTAPNATLSTSSITYPGIGSNVRPDSVVVTTAPIVGIVGATTNPAPPSSWRLFPTGTSLQVGTLAAGSRATFQTGGVNYGFSFIDLVGGQFRAFNPEPPTGTVTSYSVYTYTTS</sequence>
<dbReference type="SUPFAM" id="SSF88633">
    <property type="entry name" value="Positive stranded ssRNA viruses"/>
    <property type="match status" value="1"/>
</dbReference>
<feature type="region of interest" description="Disordered" evidence="3">
    <location>
        <begin position="1"/>
        <end position="35"/>
    </location>
</feature>